<feature type="binding site" evidence="8">
    <location>
        <position position="8"/>
    </location>
    <ligand>
        <name>Zn(2+)</name>
        <dbReference type="ChEBI" id="CHEBI:29105"/>
    </ligand>
</feature>
<evidence type="ECO:0000256" key="2">
    <source>
        <dbReference type="ARBA" id="ARBA00022723"/>
    </source>
</evidence>
<dbReference type="SUPFAM" id="SSF57667">
    <property type="entry name" value="beta-beta-alpha zinc fingers"/>
    <property type="match status" value="4"/>
</dbReference>
<organism evidence="12">
    <name type="scientific">Photinus pyralis</name>
    <name type="common">Common eastern firefly</name>
    <name type="synonym">Lampyris pyralis</name>
    <dbReference type="NCBI Taxonomy" id="7054"/>
    <lineage>
        <taxon>Eukaryota</taxon>
        <taxon>Metazoa</taxon>
        <taxon>Ecdysozoa</taxon>
        <taxon>Arthropoda</taxon>
        <taxon>Hexapoda</taxon>
        <taxon>Insecta</taxon>
        <taxon>Pterygota</taxon>
        <taxon>Neoptera</taxon>
        <taxon>Endopterygota</taxon>
        <taxon>Coleoptera</taxon>
        <taxon>Polyphaga</taxon>
        <taxon>Elateriformia</taxon>
        <taxon>Elateroidea</taxon>
        <taxon>Lampyridae</taxon>
        <taxon>Lampyrinae</taxon>
        <taxon>Photinus</taxon>
    </lineage>
</organism>
<dbReference type="PROSITE" id="PS00028">
    <property type="entry name" value="ZINC_FINGER_C2H2_1"/>
    <property type="match status" value="6"/>
</dbReference>
<dbReference type="Proteomes" id="UP000327044">
    <property type="component" value="Unassembled WGS sequence"/>
</dbReference>
<dbReference type="PROSITE" id="PS51915">
    <property type="entry name" value="ZAD"/>
    <property type="match status" value="1"/>
</dbReference>
<feature type="compositionally biased region" description="Basic and acidic residues" evidence="9">
    <location>
        <begin position="304"/>
        <end position="329"/>
    </location>
</feature>
<dbReference type="SMART" id="SM00355">
    <property type="entry name" value="ZnF_C2H2"/>
    <property type="match status" value="7"/>
</dbReference>
<evidence type="ECO:0000313" key="14">
    <source>
        <dbReference type="Proteomes" id="UP000327044"/>
    </source>
</evidence>
<feature type="domain" description="C2H2-type" evidence="10">
    <location>
        <begin position="226"/>
        <end position="253"/>
    </location>
</feature>
<evidence type="ECO:0000256" key="7">
    <source>
        <dbReference type="PROSITE-ProRule" id="PRU00042"/>
    </source>
</evidence>
<feature type="binding site" evidence="8">
    <location>
        <position position="47"/>
    </location>
    <ligand>
        <name>Zn(2+)</name>
        <dbReference type="ChEBI" id="CHEBI:29105"/>
    </ligand>
</feature>
<protein>
    <recommendedName>
        <fullName evidence="15">Protein krueppel</fullName>
    </recommendedName>
</protein>
<dbReference type="Gene3D" id="3.30.160.60">
    <property type="entry name" value="Classic Zinc Finger"/>
    <property type="match status" value="5"/>
</dbReference>
<dbReference type="SUPFAM" id="SSF57716">
    <property type="entry name" value="Glucocorticoid receptor-like (DNA-binding domain)"/>
    <property type="match status" value="1"/>
</dbReference>
<feature type="region of interest" description="Disordered" evidence="9">
    <location>
        <begin position="302"/>
        <end position="329"/>
    </location>
</feature>
<dbReference type="PANTHER" id="PTHR24379">
    <property type="entry name" value="KRAB AND ZINC FINGER DOMAIN-CONTAINING"/>
    <property type="match status" value="1"/>
</dbReference>
<accession>A0A1Y1LJU8</accession>
<evidence type="ECO:0000256" key="6">
    <source>
        <dbReference type="ARBA" id="ARBA00023242"/>
    </source>
</evidence>
<name>A0A1Y1LJU8_PHOPY</name>
<evidence type="ECO:0008006" key="15">
    <source>
        <dbReference type="Google" id="ProtNLM"/>
    </source>
</evidence>
<dbReference type="Pfam" id="PF07776">
    <property type="entry name" value="zf-AD"/>
    <property type="match status" value="1"/>
</dbReference>
<feature type="binding site" evidence="8">
    <location>
        <position position="50"/>
    </location>
    <ligand>
        <name>Zn(2+)</name>
        <dbReference type="ChEBI" id="CHEBI:29105"/>
    </ligand>
</feature>
<keyword evidence="2 8" id="KW-0479">Metal-binding</keyword>
<keyword evidence="6" id="KW-0539">Nucleus</keyword>
<dbReference type="Gene3D" id="3.40.1800.20">
    <property type="match status" value="1"/>
</dbReference>
<feature type="domain" description="ZAD" evidence="11">
    <location>
        <begin position="3"/>
        <end position="74"/>
    </location>
</feature>
<evidence type="ECO:0000259" key="11">
    <source>
        <dbReference type="PROSITE" id="PS51915"/>
    </source>
</evidence>
<dbReference type="GO" id="GO:0005634">
    <property type="term" value="C:nucleus"/>
    <property type="evidence" value="ECO:0007669"/>
    <property type="project" value="UniProtKB-SubCell"/>
</dbReference>
<dbReference type="AlphaFoldDB" id="A0A1Y1LJU8"/>
<dbReference type="EMBL" id="VVIM01000005">
    <property type="protein sequence ID" value="KAB0799641.1"/>
    <property type="molecule type" value="Genomic_DNA"/>
</dbReference>
<keyword evidence="4 7" id="KW-0863">Zinc-finger</keyword>
<dbReference type="SMART" id="SM00868">
    <property type="entry name" value="zf-AD"/>
    <property type="match status" value="1"/>
</dbReference>
<dbReference type="PANTHER" id="PTHR24379:SF121">
    <property type="entry name" value="C2H2-TYPE DOMAIN-CONTAINING PROTEIN"/>
    <property type="match status" value="1"/>
</dbReference>
<dbReference type="GO" id="GO:0008270">
    <property type="term" value="F:zinc ion binding"/>
    <property type="evidence" value="ECO:0007669"/>
    <property type="project" value="UniProtKB-UniRule"/>
</dbReference>
<dbReference type="EMBL" id="GEZM01055208">
    <property type="protein sequence ID" value="JAV73088.1"/>
    <property type="molecule type" value="Transcribed_RNA"/>
</dbReference>
<keyword evidence="5 8" id="KW-0862">Zinc</keyword>
<feature type="domain" description="C2H2-type" evidence="10">
    <location>
        <begin position="169"/>
        <end position="196"/>
    </location>
</feature>
<gene>
    <name evidence="13" type="ORF">PPYR_07521</name>
</gene>
<evidence type="ECO:0000313" key="13">
    <source>
        <dbReference type="EMBL" id="KAB0799641.1"/>
    </source>
</evidence>
<evidence type="ECO:0000256" key="9">
    <source>
        <dbReference type="SAM" id="MobiDB-lite"/>
    </source>
</evidence>
<comment type="subcellular location">
    <subcellularLocation>
        <location evidence="1">Nucleus</location>
    </subcellularLocation>
</comment>
<keyword evidence="14" id="KW-1185">Reference proteome</keyword>
<evidence type="ECO:0000256" key="3">
    <source>
        <dbReference type="ARBA" id="ARBA00022737"/>
    </source>
</evidence>
<sequence length="329" mass="38029">MENMCRTCLKVSPRLSNIFDDSSLPLKIESISSIQVSIGDNLPNKVCDMCTRNIHLLYDFRRIIIKSDLLLRQRIEQETPKEEQLQTTDITIIKNEVVANDQSNTEHRLNSTSNFKCSTCDFTCVNYFQWKEHKRTHIKSVKSICSMCGKCIRKDNMRKHIMTHTEPPVQCQICGKTCKNTESLRGHLLAHKNNKLQCTTCGNVYRHRAAYAAHLKRHLLGDKKTVECSICAKLFYDHRTLKKHIRSHTGERPYPCPYCKKGFSSSNARNTHVRQHTNEKPYACEFCPCAFPQKVSLRTHLKSKHADKLERQEEAKREETKTDDSVNGS</sequence>
<feature type="domain" description="C2H2-type" evidence="10">
    <location>
        <begin position="282"/>
        <end position="310"/>
    </location>
</feature>
<reference evidence="13 14" key="2">
    <citation type="journal article" date="2018" name="Elife">
        <title>Firefly genomes illuminate parallel origins of bioluminescence in beetles.</title>
        <authorList>
            <person name="Fallon T.R."/>
            <person name="Lower S.E."/>
            <person name="Chang C.H."/>
            <person name="Bessho-Uehara M."/>
            <person name="Martin G.J."/>
            <person name="Bewick A.J."/>
            <person name="Behringer M."/>
            <person name="Debat H.J."/>
            <person name="Wong I."/>
            <person name="Day J.C."/>
            <person name="Suvorov A."/>
            <person name="Silva C.J."/>
            <person name="Stanger-Hall K.F."/>
            <person name="Hall D.W."/>
            <person name="Schmitz R.J."/>
            <person name="Nelson D.R."/>
            <person name="Lewis S.M."/>
            <person name="Shigenobu S."/>
            <person name="Bybee S.M."/>
            <person name="Larracuente A.M."/>
            <person name="Oba Y."/>
            <person name="Weng J.K."/>
        </authorList>
    </citation>
    <scope>NUCLEOTIDE SEQUENCE [LARGE SCALE GENOMIC DNA]</scope>
    <source>
        <strain evidence="13">1611_PpyrPB1</strain>
        <tissue evidence="13">Whole body</tissue>
    </source>
</reference>
<evidence type="ECO:0000256" key="4">
    <source>
        <dbReference type="ARBA" id="ARBA00022771"/>
    </source>
</evidence>
<dbReference type="Pfam" id="PF13894">
    <property type="entry name" value="zf-C2H2_4"/>
    <property type="match status" value="1"/>
</dbReference>
<dbReference type="InterPro" id="IPR036236">
    <property type="entry name" value="Znf_C2H2_sf"/>
</dbReference>
<dbReference type="InParanoid" id="A0A1Y1LJU8"/>
<dbReference type="InterPro" id="IPR013087">
    <property type="entry name" value="Znf_C2H2_type"/>
</dbReference>
<evidence type="ECO:0000256" key="1">
    <source>
        <dbReference type="ARBA" id="ARBA00004123"/>
    </source>
</evidence>
<feature type="domain" description="C2H2-type" evidence="10">
    <location>
        <begin position="254"/>
        <end position="281"/>
    </location>
</feature>
<dbReference type="FunFam" id="3.30.160.60:FF:000870">
    <property type="entry name" value="zinc finger protein 197 isoform X1"/>
    <property type="match status" value="1"/>
</dbReference>
<dbReference type="Pfam" id="PF00096">
    <property type="entry name" value="zf-C2H2"/>
    <property type="match status" value="4"/>
</dbReference>
<dbReference type="InterPro" id="IPR012934">
    <property type="entry name" value="Znf_AD"/>
</dbReference>
<dbReference type="PROSITE" id="PS50157">
    <property type="entry name" value="ZINC_FINGER_C2H2_2"/>
    <property type="match status" value="4"/>
</dbReference>
<proteinExistence type="predicted"/>
<reference evidence="12" key="1">
    <citation type="journal article" date="2016" name="Sci. Rep.">
        <title>Molecular characterization of firefly nuptial gifts: a multi-omics approach sheds light on postcopulatory sexual selection.</title>
        <authorList>
            <person name="Al-Wathiqui N."/>
            <person name="Fallon T.R."/>
            <person name="South A."/>
            <person name="Weng J.K."/>
            <person name="Lewis S.M."/>
        </authorList>
    </citation>
    <scope>NUCLEOTIDE SEQUENCE</scope>
</reference>
<evidence type="ECO:0000256" key="8">
    <source>
        <dbReference type="PROSITE-ProRule" id="PRU01263"/>
    </source>
</evidence>
<feature type="binding site" evidence="8">
    <location>
        <position position="5"/>
    </location>
    <ligand>
        <name>Zn(2+)</name>
        <dbReference type="ChEBI" id="CHEBI:29105"/>
    </ligand>
</feature>
<dbReference type="OrthoDB" id="6077919at2759"/>
<evidence type="ECO:0000259" key="10">
    <source>
        <dbReference type="PROSITE" id="PS50157"/>
    </source>
</evidence>
<reference evidence="13" key="3">
    <citation type="submission" date="2019-08" db="EMBL/GenBank/DDBJ databases">
        <authorList>
            <consortium name="Photinus pyralis genome working group"/>
            <person name="Fallon T.R."/>
            <person name="Sander Lower S.E."/>
            <person name="Weng J.-K."/>
        </authorList>
    </citation>
    <scope>NUCLEOTIDE SEQUENCE</scope>
    <source>
        <strain evidence="13">1611_PpyrPB1</strain>
        <tissue evidence="13">Whole body</tissue>
    </source>
</reference>
<evidence type="ECO:0000313" key="12">
    <source>
        <dbReference type="EMBL" id="JAV73088.1"/>
    </source>
</evidence>
<evidence type="ECO:0000256" key="5">
    <source>
        <dbReference type="ARBA" id="ARBA00022833"/>
    </source>
</evidence>
<keyword evidence="3" id="KW-0677">Repeat</keyword>